<accession>A0ABM3R496</accession>
<name>A0ABM3R496_SPIOL</name>
<reference evidence="1" key="1">
    <citation type="journal article" date="2021" name="Nat. Commun.">
        <title>Genomic analyses provide insights into spinach domestication and the genetic basis of agronomic traits.</title>
        <authorList>
            <person name="Cai X."/>
            <person name="Sun X."/>
            <person name="Xu C."/>
            <person name="Sun H."/>
            <person name="Wang X."/>
            <person name="Ge C."/>
            <person name="Zhang Z."/>
            <person name="Wang Q."/>
            <person name="Fei Z."/>
            <person name="Jiao C."/>
            <person name="Wang Q."/>
        </authorList>
    </citation>
    <scope>NUCLEOTIDE SEQUENCE [LARGE SCALE GENOMIC DNA]</scope>
    <source>
        <strain evidence="1">cv. Varoflay</strain>
    </source>
</reference>
<dbReference type="PANTHER" id="PTHR11439:SF440">
    <property type="entry name" value="INTEGRASE CATALYTIC DOMAIN-CONTAINING PROTEIN"/>
    <property type="match status" value="1"/>
</dbReference>
<reference evidence="2" key="2">
    <citation type="submission" date="2025-08" db="UniProtKB">
        <authorList>
            <consortium name="RefSeq"/>
        </authorList>
    </citation>
    <scope>IDENTIFICATION</scope>
    <source>
        <tissue evidence="2">Leaf</tissue>
    </source>
</reference>
<keyword evidence="1" id="KW-1185">Reference proteome</keyword>
<protein>
    <submittedName>
        <fullName evidence="2">Secreted RxLR effector protein 161-like</fullName>
    </submittedName>
</protein>
<dbReference type="PANTHER" id="PTHR11439">
    <property type="entry name" value="GAG-POL-RELATED RETROTRANSPOSON"/>
    <property type="match status" value="1"/>
</dbReference>
<evidence type="ECO:0000313" key="1">
    <source>
        <dbReference type="Proteomes" id="UP000813463"/>
    </source>
</evidence>
<sequence>MVVKVAFLNGDLVEEVYMKQPEGIKVRKNSGGYPLSQSHYVEKMLKKFDHLNFKEANTPYDTSCKLSVNSGRVVAQLEYANAIGSLMYGTHFTRPDIALFEVCKLSRSTSNPSTKHWQAIGRVFGYLKRTKSYALHFGNFTAVHKGYKDASWISSDGDNKSTSG</sequence>
<dbReference type="GeneID" id="130465627"/>
<gene>
    <name evidence="2" type="primary">LOC130465627</name>
</gene>
<evidence type="ECO:0000313" key="2">
    <source>
        <dbReference type="RefSeq" id="XP_056690439.1"/>
    </source>
</evidence>
<organism evidence="1 2">
    <name type="scientific">Spinacia oleracea</name>
    <name type="common">Spinach</name>
    <dbReference type="NCBI Taxonomy" id="3562"/>
    <lineage>
        <taxon>Eukaryota</taxon>
        <taxon>Viridiplantae</taxon>
        <taxon>Streptophyta</taxon>
        <taxon>Embryophyta</taxon>
        <taxon>Tracheophyta</taxon>
        <taxon>Spermatophyta</taxon>
        <taxon>Magnoliopsida</taxon>
        <taxon>eudicotyledons</taxon>
        <taxon>Gunneridae</taxon>
        <taxon>Pentapetalae</taxon>
        <taxon>Caryophyllales</taxon>
        <taxon>Chenopodiaceae</taxon>
        <taxon>Chenopodioideae</taxon>
        <taxon>Anserineae</taxon>
        <taxon>Spinacia</taxon>
    </lineage>
</organism>
<dbReference type="Proteomes" id="UP000813463">
    <property type="component" value="Chromosome 1"/>
</dbReference>
<proteinExistence type="predicted"/>
<dbReference type="RefSeq" id="XP_056690439.1">
    <property type="nucleotide sequence ID" value="XM_056834461.1"/>
</dbReference>